<sequence>MLLTKGVRIIELFEPEFFGTVLNHNVTIVEKGPSGGLMMIDTGLPGYLDIIEKGLKSFGYSLEDISDVVITHYHIDHSGNAEEIKKISKAKIYAHENEVPYLSKNEQKFNLKYDDVKDELKVSEEDFERTMKRINSMRFSPVTVDVKLKGGEEIGNFKVINVPGHTPGHIALYDGNLLIVGDAVRNIKGKISPPFKFFCWDYEKAVNSFNNLLSMKFKYLVPFHGDIIFFY</sequence>
<dbReference type="InterPro" id="IPR001279">
    <property type="entry name" value="Metallo-B-lactamas"/>
</dbReference>
<evidence type="ECO:0000313" key="2">
    <source>
        <dbReference type="EMBL" id="MQL56329.1"/>
    </source>
</evidence>
<name>A0A650CTH2_ACIAM</name>
<dbReference type="InterPro" id="IPR036866">
    <property type="entry name" value="RibonucZ/Hydroxyglut_hydro"/>
</dbReference>
<dbReference type="PANTHER" id="PTHR42951:SF17">
    <property type="entry name" value="METALLO-BETA-LACTAMASE DOMAIN-CONTAINING PROTEIN"/>
    <property type="match status" value="1"/>
</dbReference>
<dbReference type="EMBL" id="WHYS01000002">
    <property type="protein sequence ID" value="MQL56329.1"/>
    <property type="molecule type" value="Genomic_DNA"/>
</dbReference>
<reference evidence="2 5" key="1">
    <citation type="submission" date="2019-10" db="EMBL/GenBank/DDBJ databases">
        <title>Comparative genomics of sulfur disproportionating microorganisms.</title>
        <authorList>
            <person name="Ward L.M."/>
            <person name="Bertran E."/>
            <person name="Johnston D."/>
        </authorList>
    </citation>
    <scope>NUCLEOTIDE SEQUENCE [LARGE SCALE GENOMIC DNA]</scope>
    <source>
        <strain evidence="2 5">DSM 3772</strain>
    </source>
</reference>
<keyword evidence="3" id="KW-0378">Hydrolase</keyword>
<dbReference type="SUPFAM" id="SSF56281">
    <property type="entry name" value="Metallo-hydrolase/oxidoreductase"/>
    <property type="match status" value="1"/>
</dbReference>
<evidence type="ECO:0000313" key="3">
    <source>
        <dbReference type="EMBL" id="QGR21140.1"/>
    </source>
</evidence>
<dbReference type="Proteomes" id="UP000474054">
    <property type="component" value="Unassembled WGS sequence"/>
</dbReference>
<dbReference type="Pfam" id="PF00753">
    <property type="entry name" value="Lactamase_B"/>
    <property type="match status" value="1"/>
</dbReference>
<reference evidence="3 4" key="2">
    <citation type="submission" date="2019-10" db="EMBL/GenBank/DDBJ databases">
        <title>Genome Sequences from Six Type Strain Members of the Archaeal Family Sulfolobaceae: Acidianus ambivalens, Acidianus infernus, Metallosphaera prunae, Stygiolobus azoricus, Sulfolobus metallicus, and Sulfurisphaera ohwakuensis.</title>
        <authorList>
            <person name="Counts J.A."/>
            <person name="Kelly R.M."/>
        </authorList>
    </citation>
    <scope>NUCLEOTIDE SEQUENCE [LARGE SCALE GENOMIC DNA]</scope>
    <source>
        <strain evidence="3 4">LEI 10</strain>
    </source>
</reference>
<dbReference type="SMART" id="SM00849">
    <property type="entry name" value="Lactamase_B"/>
    <property type="match status" value="1"/>
</dbReference>
<dbReference type="PANTHER" id="PTHR42951">
    <property type="entry name" value="METALLO-BETA-LACTAMASE DOMAIN-CONTAINING"/>
    <property type="match status" value="1"/>
</dbReference>
<dbReference type="GO" id="GO:0016787">
    <property type="term" value="F:hydrolase activity"/>
    <property type="evidence" value="ECO:0007669"/>
    <property type="project" value="UniProtKB-KW"/>
</dbReference>
<evidence type="ECO:0000313" key="5">
    <source>
        <dbReference type="Proteomes" id="UP000474054"/>
    </source>
</evidence>
<keyword evidence="4" id="KW-1185">Reference proteome</keyword>
<dbReference type="GeneID" id="42778724"/>
<dbReference type="KEGG" id="aamb:D1866_03280"/>
<gene>
    <name evidence="3" type="ORF">D1866_03280</name>
    <name evidence="2" type="ORF">GFB69_11550</name>
</gene>
<dbReference type="Proteomes" id="UP000426328">
    <property type="component" value="Chromosome"/>
</dbReference>
<organism evidence="3 4">
    <name type="scientific">Acidianus ambivalens</name>
    <name type="common">Desulfurolobus ambivalens</name>
    <dbReference type="NCBI Taxonomy" id="2283"/>
    <lineage>
        <taxon>Archaea</taxon>
        <taxon>Thermoproteota</taxon>
        <taxon>Thermoprotei</taxon>
        <taxon>Sulfolobales</taxon>
        <taxon>Sulfolobaceae</taxon>
        <taxon>Acidianus</taxon>
    </lineage>
</organism>
<dbReference type="Gene3D" id="3.60.15.10">
    <property type="entry name" value="Ribonuclease Z/Hydroxyacylglutathione hydrolase-like"/>
    <property type="match status" value="1"/>
</dbReference>
<dbReference type="AlphaFoldDB" id="A0A650CTH2"/>
<proteinExistence type="predicted"/>
<dbReference type="EMBL" id="CP045482">
    <property type="protein sequence ID" value="QGR21140.1"/>
    <property type="molecule type" value="Genomic_DNA"/>
</dbReference>
<dbReference type="CDD" id="cd07721">
    <property type="entry name" value="yflN-like_MBL-fold"/>
    <property type="match status" value="1"/>
</dbReference>
<feature type="domain" description="Metallo-beta-lactamase" evidence="1">
    <location>
        <begin position="23"/>
        <end position="224"/>
    </location>
</feature>
<dbReference type="RefSeq" id="WP_152942919.1">
    <property type="nucleotide sequence ID" value="NZ_CP045482.1"/>
</dbReference>
<protein>
    <submittedName>
        <fullName evidence="3">MBL fold metallo-hydrolase</fullName>
    </submittedName>
</protein>
<evidence type="ECO:0000259" key="1">
    <source>
        <dbReference type="SMART" id="SM00849"/>
    </source>
</evidence>
<accession>A0A650CTH2</accession>
<dbReference type="InterPro" id="IPR050855">
    <property type="entry name" value="NDM-1-like"/>
</dbReference>
<evidence type="ECO:0000313" key="4">
    <source>
        <dbReference type="Proteomes" id="UP000426328"/>
    </source>
</evidence>